<dbReference type="VEuPathDB" id="FungiDB:ASPFODRAFT_201900"/>
<evidence type="ECO:0000313" key="3">
    <source>
        <dbReference type="Proteomes" id="UP000075230"/>
    </source>
</evidence>
<proteinExistence type="predicted"/>
<comment type="caution">
    <text evidence="2">The sequence shown here is derived from an EMBL/GenBank/DDBJ whole genome shotgun (WGS) entry which is preliminary data.</text>
</comment>
<reference evidence="2 3" key="1">
    <citation type="journal article" date="2016" name="DNA Res.">
        <title>Genome sequence of Aspergillus luchuensis NBRC 4314.</title>
        <authorList>
            <person name="Yamada O."/>
            <person name="Machida M."/>
            <person name="Hosoyama A."/>
            <person name="Goto M."/>
            <person name="Takahashi T."/>
            <person name="Futagami T."/>
            <person name="Yamagata Y."/>
            <person name="Takeuchi M."/>
            <person name="Kobayashi T."/>
            <person name="Koike H."/>
            <person name="Abe K."/>
            <person name="Asai K."/>
            <person name="Arita M."/>
            <person name="Fujita N."/>
            <person name="Fukuda K."/>
            <person name="Higa K."/>
            <person name="Horikawa H."/>
            <person name="Ishikawa T."/>
            <person name="Jinno K."/>
            <person name="Kato Y."/>
            <person name="Kirimura K."/>
            <person name="Mizutani O."/>
            <person name="Nakasone K."/>
            <person name="Sano M."/>
            <person name="Shiraishi Y."/>
            <person name="Tsukahara M."/>
            <person name="Gomi K."/>
        </authorList>
    </citation>
    <scope>NUCLEOTIDE SEQUENCE [LARGE SCALE GENOMIC DNA]</scope>
    <source>
        <strain evidence="2 3">RIB 2604</strain>
    </source>
</reference>
<dbReference type="Proteomes" id="UP000075230">
    <property type="component" value="Unassembled WGS sequence"/>
</dbReference>
<accession>A0A146FP42</accession>
<feature type="region of interest" description="Disordered" evidence="1">
    <location>
        <begin position="1"/>
        <end position="137"/>
    </location>
</feature>
<protein>
    <submittedName>
        <fullName evidence="2">Uncharacterized protein</fullName>
    </submittedName>
</protein>
<dbReference type="AlphaFoldDB" id="A0A146FP42"/>
<organism evidence="2 3">
    <name type="scientific">Aspergillus kawachii</name>
    <name type="common">White koji mold</name>
    <name type="synonym">Aspergillus awamori var. kawachi</name>
    <dbReference type="NCBI Taxonomy" id="1069201"/>
    <lineage>
        <taxon>Eukaryota</taxon>
        <taxon>Fungi</taxon>
        <taxon>Dikarya</taxon>
        <taxon>Ascomycota</taxon>
        <taxon>Pezizomycotina</taxon>
        <taxon>Eurotiomycetes</taxon>
        <taxon>Eurotiomycetidae</taxon>
        <taxon>Eurotiales</taxon>
        <taxon>Aspergillaceae</taxon>
        <taxon>Aspergillus</taxon>
        <taxon>Aspergillus subgen. Circumdati</taxon>
    </lineage>
</organism>
<dbReference type="EMBL" id="BCWF01000021">
    <property type="protein sequence ID" value="GAT26821.1"/>
    <property type="molecule type" value="Genomic_DNA"/>
</dbReference>
<evidence type="ECO:0000256" key="1">
    <source>
        <dbReference type="SAM" id="MobiDB-lite"/>
    </source>
</evidence>
<evidence type="ECO:0000313" key="2">
    <source>
        <dbReference type="EMBL" id="GAT26821.1"/>
    </source>
</evidence>
<sequence>MATAISKPTSHTPKMKRPPPPFVQTGVNGVKSQQTSSSSPPSSAKRLPGSNQPASASSAGGPTSNGVNGAANAAAGSNKATQNRPKKEAQKPGDPAARLQKPLLRSLSIDNDRRAGNRCPEPYGKLSTRSTCGAPAY</sequence>
<name>A0A146FP42_ASPKA</name>
<gene>
    <name evidence="2" type="ORF">RIB2604_02105040</name>
</gene>
<reference evidence="3" key="2">
    <citation type="submission" date="2016-02" db="EMBL/GenBank/DDBJ databases">
        <title>Genome sequencing of Aspergillus luchuensis NBRC 4314.</title>
        <authorList>
            <person name="Yamada O."/>
        </authorList>
    </citation>
    <scope>NUCLEOTIDE SEQUENCE [LARGE SCALE GENOMIC DNA]</scope>
    <source>
        <strain evidence="3">RIB 2604</strain>
    </source>
</reference>
<feature type="compositionally biased region" description="Low complexity" evidence="1">
    <location>
        <begin position="32"/>
        <end position="80"/>
    </location>
</feature>
<feature type="compositionally biased region" description="Polar residues" evidence="1">
    <location>
        <begin position="1"/>
        <end position="12"/>
    </location>
</feature>